<feature type="transmembrane region" description="Helical" evidence="1">
    <location>
        <begin position="531"/>
        <end position="550"/>
    </location>
</feature>
<sequence>MMSKQDCVYLRIQYKMRLIFIFVEKILRVAPNVKKLYLLLRASTDKSATQRFKDEILGKDLYRVLKEKYGPNLNQLKSEKVTVVNGDVSLEDLGLQDTDLEHEMIHQVDAIVNLAATTKFDERYDIALGINTLGVLNVLNFAKRCAKINIFVQVSTAYVCGEKSGLIMETPYRMGETLNGTTGLDINHEKKLVEEKLDQLRVTEASPETITQTMKDMGLTRARTYGWPNTYVFTKAMGEMIVGAKRGNLPLVLIRPTIITSTIKEPFPGWTEGIRTIDSLGVGYGKGRLTCFLGDLNAVSDVMPADMVVNSMLVSMAVQAGKQKETIYHVGSSLRNPLKNKKLPEIAYHCFTTRPWTNKEGKLVRVRNIEILSSMASFHRYMAIHYLIPLKLQGIVLKTEAETEMFYFDPTVINWDDYFVDIHVPGLGRDEFVDGARSWNRKIRPEYGFDDEDYEDEHEEEEEEDRSLDLLLRFVENVFRKVSKRARRAVRTILPVSISTKLVGFSVNGVLILAFLWILKAFLEVACTLGTIVFTSILLIRGLWAGVAYVQESRNNRINELADDPRAWNGVQPAS</sequence>
<dbReference type="Proteomes" id="UP000824890">
    <property type="component" value="Unassembled WGS sequence"/>
</dbReference>
<evidence type="ECO:0000313" key="3">
    <source>
        <dbReference type="EMBL" id="KAH0940769.1"/>
    </source>
</evidence>
<keyword evidence="1" id="KW-0443">Lipid metabolism</keyword>
<dbReference type="SUPFAM" id="SSF51735">
    <property type="entry name" value="NAD(P)-binding Rossmann-fold domains"/>
    <property type="match status" value="1"/>
</dbReference>
<keyword evidence="4" id="KW-1185">Reference proteome</keyword>
<accession>A0ABQ8EGF0</accession>
<dbReference type="InterPro" id="IPR026055">
    <property type="entry name" value="FAR"/>
</dbReference>
<dbReference type="EC" id="1.2.1.84" evidence="1"/>
<evidence type="ECO:0000259" key="2">
    <source>
        <dbReference type="Pfam" id="PF07993"/>
    </source>
</evidence>
<reference evidence="3 4" key="1">
    <citation type="submission" date="2021-05" db="EMBL/GenBank/DDBJ databases">
        <title>Genome Assembly of Synthetic Allotetraploid Brassica napus Reveals Homoeologous Exchanges between Subgenomes.</title>
        <authorList>
            <person name="Davis J.T."/>
        </authorList>
    </citation>
    <scope>NUCLEOTIDE SEQUENCE [LARGE SCALE GENOMIC DNA]</scope>
    <source>
        <strain evidence="4">cv. Da-Ae</strain>
        <tissue evidence="3">Seedling</tissue>
    </source>
</reference>
<keyword evidence="1" id="KW-0472">Membrane</keyword>
<evidence type="ECO:0000256" key="1">
    <source>
        <dbReference type="RuleBase" id="RU363097"/>
    </source>
</evidence>
<gene>
    <name evidence="3" type="ORF">HID58_000406</name>
</gene>
<protein>
    <recommendedName>
        <fullName evidence="1">Fatty acyl-CoA reductase</fullName>
        <ecNumber evidence="1">1.2.1.84</ecNumber>
    </recommendedName>
</protein>
<keyword evidence="1" id="KW-1133">Transmembrane helix</keyword>
<dbReference type="InterPro" id="IPR013120">
    <property type="entry name" value="FAR_NAD-bd"/>
</dbReference>
<name>A0ABQ8EGF0_BRANA</name>
<dbReference type="PANTHER" id="PTHR11011:SF99">
    <property type="entry name" value="FATTY ACYL-COA REDUCTASE 3"/>
    <property type="match status" value="1"/>
</dbReference>
<keyword evidence="1" id="KW-0560">Oxidoreductase</keyword>
<comment type="function">
    <text evidence="1">Catalyzes the reduction of fatty acyl-CoA to fatty alcohols.</text>
</comment>
<feature type="domain" description="Thioester reductase (TE)" evidence="2">
    <location>
        <begin position="22"/>
        <end position="312"/>
    </location>
</feature>
<dbReference type="InterPro" id="IPR036291">
    <property type="entry name" value="NAD(P)-bd_dom_sf"/>
</dbReference>
<keyword evidence="1" id="KW-0521">NADP</keyword>
<evidence type="ECO:0000313" key="4">
    <source>
        <dbReference type="Proteomes" id="UP000824890"/>
    </source>
</evidence>
<keyword evidence="1" id="KW-0812">Transmembrane</keyword>
<dbReference type="PANTHER" id="PTHR11011">
    <property type="entry name" value="MALE STERILITY PROTEIN 2-RELATED"/>
    <property type="match status" value="1"/>
</dbReference>
<dbReference type="EMBL" id="JAGKQM010000001">
    <property type="protein sequence ID" value="KAH0940769.1"/>
    <property type="molecule type" value="Genomic_DNA"/>
</dbReference>
<organism evidence="3 4">
    <name type="scientific">Brassica napus</name>
    <name type="common">Rape</name>
    <dbReference type="NCBI Taxonomy" id="3708"/>
    <lineage>
        <taxon>Eukaryota</taxon>
        <taxon>Viridiplantae</taxon>
        <taxon>Streptophyta</taxon>
        <taxon>Embryophyta</taxon>
        <taxon>Tracheophyta</taxon>
        <taxon>Spermatophyta</taxon>
        <taxon>Magnoliopsida</taxon>
        <taxon>eudicotyledons</taxon>
        <taxon>Gunneridae</taxon>
        <taxon>Pentapetalae</taxon>
        <taxon>rosids</taxon>
        <taxon>malvids</taxon>
        <taxon>Brassicales</taxon>
        <taxon>Brassicaceae</taxon>
        <taxon>Brassiceae</taxon>
        <taxon>Brassica</taxon>
    </lineage>
</organism>
<comment type="similarity">
    <text evidence="1">Belongs to the fatty acyl-CoA reductase family.</text>
</comment>
<dbReference type="Gene3D" id="3.40.50.720">
    <property type="entry name" value="NAD(P)-binding Rossmann-like Domain"/>
    <property type="match status" value="1"/>
</dbReference>
<comment type="caution">
    <text evidence="3">The sequence shown here is derived from an EMBL/GenBank/DDBJ whole genome shotgun (WGS) entry which is preliminary data.</text>
</comment>
<proteinExistence type="inferred from homology"/>
<dbReference type="Pfam" id="PF07993">
    <property type="entry name" value="NAD_binding_4"/>
    <property type="match status" value="1"/>
</dbReference>
<dbReference type="CDD" id="cd05236">
    <property type="entry name" value="FAR-N_SDR_e"/>
    <property type="match status" value="1"/>
</dbReference>
<comment type="catalytic activity">
    <reaction evidence="1">
        <text>a long-chain fatty acyl-CoA + 2 NADPH + 2 H(+) = a long-chain primary fatty alcohol + 2 NADP(+) + CoA</text>
        <dbReference type="Rhea" id="RHEA:52716"/>
        <dbReference type="ChEBI" id="CHEBI:15378"/>
        <dbReference type="ChEBI" id="CHEBI:57287"/>
        <dbReference type="ChEBI" id="CHEBI:57783"/>
        <dbReference type="ChEBI" id="CHEBI:58349"/>
        <dbReference type="ChEBI" id="CHEBI:77396"/>
        <dbReference type="ChEBI" id="CHEBI:83139"/>
        <dbReference type="EC" id="1.2.1.84"/>
    </reaction>
</comment>
<keyword evidence="1" id="KW-0444">Lipid biosynthesis</keyword>
<feature type="transmembrane region" description="Helical" evidence="1">
    <location>
        <begin position="493"/>
        <end position="519"/>
    </location>
</feature>